<keyword evidence="1" id="KW-0812">Transmembrane</keyword>
<gene>
    <name evidence="2" type="ORF">RRG08_042539</name>
</gene>
<name>A0AAE1CKB1_9GAST</name>
<organism evidence="2 3">
    <name type="scientific">Elysia crispata</name>
    <name type="common">lettuce slug</name>
    <dbReference type="NCBI Taxonomy" id="231223"/>
    <lineage>
        <taxon>Eukaryota</taxon>
        <taxon>Metazoa</taxon>
        <taxon>Spiralia</taxon>
        <taxon>Lophotrochozoa</taxon>
        <taxon>Mollusca</taxon>
        <taxon>Gastropoda</taxon>
        <taxon>Heterobranchia</taxon>
        <taxon>Euthyneura</taxon>
        <taxon>Panpulmonata</taxon>
        <taxon>Sacoglossa</taxon>
        <taxon>Placobranchoidea</taxon>
        <taxon>Plakobranchidae</taxon>
        <taxon>Elysia</taxon>
    </lineage>
</organism>
<comment type="caution">
    <text evidence="2">The sequence shown here is derived from an EMBL/GenBank/DDBJ whole genome shotgun (WGS) entry which is preliminary data.</text>
</comment>
<proteinExistence type="predicted"/>
<dbReference type="EMBL" id="JAWDGP010007852">
    <property type="protein sequence ID" value="KAK3702546.1"/>
    <property type="molecule type" value="Genomic_DNA"/>
</dbReference>
<keyword evidence="1" id="KW-1133">Transmembrane helix</keyword>
<sequence length="81" mass="8914">MTTKKKHGEGEEKKKGWAETTGYRLTRVRRLEKSWPLNSLPSSGSHGFQIYSQRELMGGGLGTVTASGGGLSFFICYLFVA</sequence>
<protein>
    <submittedName>
        <fullName evidence="2">Uncharacterized protein</fullName>
    </submittedName>
</protein>
<feature type="transmembrane region" description="Helical" evidence="1">
    <location>
        <begin position="56"/>
        <end position="80"/>
    </location>
</feature>
<reference evidence="2" key="1">
    <citation type="journal article" date="2023" name="G3 (Bethesda)">
        <title>A reference genome for the long-term kleptoplast-retaining sea slug Elysia crispata morphotype clarki.</title>
        <authorList>
            <person name="Eastman K.E."/>
            <person name="Pendleton A.L."/>
            <person name="Shaikh M.A."/>
            <person name="Suttiyut T."/>
            <person name="Ogas R."/>
            <person name="Tomko P."/>
            <person name="Gavelis G."/>
            <person name="Widhalm J.R."/>
            <person name="Wisecaver J.H."/>
        </authorList>
    </citation>
    <scope>NUCLEOTIDE SEQUENCE</scope>
    <source>
        <strain evidence="2">ECLA1</strain>
    </source>
</reference>
<accession>A0AAE1CKB1</accession>
<dbReference type="Proteomes" id="UP001283361">
    <property type="component" value="Unassembled WGS sequence"/>
</dbReference>
<evidence type="ECO:0000256" key="1">
    <source>
        <dbReference type="SAM" id="Phobius"/>
    </source>
</evidence>
<evidence type="ECO:0000313" key="2">
    <source>
        <dbReference type="EMBL" id="KAK3702546.1"/>
    </source>
</evidence>
<keyword evidence="1" id="KW-0472">Membrane</keyword>
<dbReference type="AlphaFoldDB" id="A0AAE1CKB1"/>
<evidence type="ECO:0000313" key="3">
    <source>
        <dbReference type="Proteomes" id="UP001283361"/>
    </source>
</evidence>
<keyword evidence="3" id="KW-1185">Reference proteome</keyword>